<reference evidence="1" key="1">
    <citation type="journal article" date="2020" name="Stud. Mycol.">
        <title>101 Dothideomycetes genomes: a test case for predicting lifestyles and emergence of pathogens.</title>
        <authorList>
            <person name="Haridas S."/>
            <person name="Albert R."/>
            <person name="Binder M."/>
            <person name="Bloem J."/>
            <person name="Labutti K."/>
            <person name="Salamov A."/>
            <person name="Andreopoulos B."/>
            <person name="Baker S."/>
            <person name="Barry K."/>
            <person name="Bills G."/>
            <person name="Bluhm B."/>
            <person name="Cannon C."/>
            <person name="Castanera R."/>
            <person name="Culley D."/>
            <person name="Daum C."/>
            <person name="Ezra D."/>
            <person name="Gonzalez J."/>
            <person name="Henrissat B."/>
            <person name="Kuo A."/>
            <person name="Liang C."/>
            <person name="Lipzen A."/>
            <person name="Lutzoni F."/>
            <person name="Magnuson J."/>
            <person name="Mondo S."/>
            <person name="Nolan M."/>
            <person name="Ohm R."/>
            <person name="Pangilinan J."/>
            <person name="Park H.-J."/>
            <person name="Ramirez L."/>
            <person name="Alfaro M."/>
            <person name="Sun H."/>
            <person name="Tritt A."/>
            <person name="Yoshinaga Y."/>
            <person name="Zwiers L.-H."/>
            <person name="Turgeon B."/>
            <person name="Goodwin S."/>
            <person name="Spatafora J."/>
            <person name="Crous P."/>
            <person name="Grigoriev I."/>
        </authorList>
    </citation>
    <scope>NUCLEOTIDE SEQUENCE</scope>
    <source>
        <strain evidence="1">CBS 627.86</strain>
    </source>
</reference>
<proteinExistence type="predicted"/>
<dbReference type="AlphaFoldDB" id="A0A6A5YG59"/>
<protein>
    <submittedName>
        <fullName evidence="1">Uncharacterized protein</fullName>
    </submittedName>
</protein>
<name>A0A6A5YG59_9PLEO</name>
<gene>
    <name evidence="1" type="ORF">BDV96DRAFT_638452</name>
</gene>
<sequence length="429" mass="48520">MAVPTGLQARLQHQQHFSQYSGISQSIRWADYYRREIGGTRWRIPIKNDSATEKSQREGSQSTQNLNTWIRNQTKYCMASSQLMKRFFYNARRTTIKLPADVIMPRPHTRDVTTSPLAASHSRSSLTEMAHSKILFVHEATRVITTRTVAALATEPTPSSLLHTTPACKPEVIVSFSVTKLEFVGEVQATERKVHPIRVAVSNDDSRWSAADRIALSNVRPILQMDGLRRKEERTESESLTALILGSDGGRVMQTEGAFVAPSSTSNLTHTYNHLTHIQAQHLIHSLPHITITSASRISTKRVISNGQPKQRAINLPKTDLDEDLQLLQDINTQVHDEPLLPLEVTTTEWKYVQICFEVAQGCARYHPREDDRFKGFWGPGHWIEATTLFRLQILPDDGVSRNAITPFHAKYRLRSIEESLISMSWLGA</sequence>
<dbReference type="Proteomes" id="UP000799770">
    <property type="component" value="Unassembled WGS sequence"/>
</dbReference>
<organism evidence="1 2">
    <name type="scientific">Lophiotrema nucula</name>
    <dbReference type="NCBI Taxonomy" id="690887"/>
    <lineage>
        <taxon>Eukaryota</taxon>
        <taxon>Fungi</taxon>
        <taxon>Dikarya</taxon>
        <taxon>Ascomycota</taxon>
        <taxon>Pezizomycotina</taxon>
        <taxon>Dothideomycetes</taxon>
        <taxon>Pleosporomycetidae</taxon>
        <taxon>Pleosporales</taxon>
        <taxon>Lophiotremataceae</taxon>
        <taxon>Lophiotrema</taxon>
    </lineage>
</organism>
<evidence type="ECO:0000313" key="2">
    <source>
        <dbReference type="Proteomes" id="UP000799770"/>
    </source>
</evidence>
<accession>A0A6A5YG59</accession>
<evidence type="ECO:0000313" key="1">
    <source>
        <dbReference type="EMBL" id="KAF2106055.1"/>
    </source>
</evidence>
<keyword evidence="2" id="KW-1185">Reference proteome</keyword>
<dbReference type="EMBL" id="ML977367">
    <property type="protein sequence ID" value="KAF2106055.1"/>
    <property type="molecule type" value="Genomic_DNA"/>
</dbReference>